<organism evidence="2 3">
    <name type="scientific">Lentzea aerocolonigenes</name>
    <name type="common">Lechevalieria aerocolonigenes</name>
    <name type="synonym">Saccharothrix aerocolonigenes</name>
    <dbReference type="NCBI Taxonomy" id="68170"/>
    <lineage>
        <taxon>Bacteria</taxon>
        <taxon>Bacillati</taxon>
        <taxon>Actinomycetota</taxon>
        <taxon>Actinomycetes</taxon>
        <taxon>Pseudonocardiales</taxon>
        <taxon>Pseudonocardiaceae</taxon>
        <taxon>Lentzea</taxon>
    </lineage>
</organism>
<accession>A0A0F0GCM7</accession>
<dbReference type="PATRIC" id="fig|68170.10.peg.1721"/>
<dbReference type="RefSeq" id="WP_045317604.1">
    <property type="nucleotide sequence ID" value="NZ_JYJG01000444.1"/>
</dbReference>
<dbReference type="SUPFAM" id="SSF52540">
    <property type="entry name" value="P-loop containing nucleoside triphosphate hydrolases"/>
    <property type="match status" value="1"/>
</dbReference>
<comment type="caution">
    <text evidence="2">The sequence shown here is derived from an EMBL/GenBank/DDBJ whole genome shotgun (WGS) entry which is preliminary data.</text>
</comment>
<dbReference type="OrthoDB" id="135105at2"/>
<gene>
    <name evidence="2" type="ORF">UK23_43055</name>
</gene>
<dbReference type="Gene3D" id="3.40.50.300">
    <property type="entry name" value="P-loop containing nucleotide triphosphate hydrolases"/>
    <property type="match status" value="1"/>
</dbReference>
<name>A0A0F0GCM7_LENAE</name>
<dbReference type="Proteomes" id="UP000033393">
    <property type="component" value="Unassembled WGS sequence"/>
</dbReference>
<sequence>MPNEVNDSPVYGTLIQTESVETLNVYSGEAQYPPLTSWQNRPGLTDELRDLLQAQHDAAVTLPYHLLPSKQPELVQVYVQQSVLPQQPDTDEPAPKPGKPEPARRIMPIAEALTTGRHLLITGGPGSGKSTLGQMYVQFLASEWLDPSERPPLPEPLMPLRVSAKALAEDRTWSELLADAVRNRKLTAPIRPELFARRALGARWLVFVDGLDEIVEPDRLRTVIDAIATRMRRGTDHQLVITSRELPSGALDQLHGPYVDRYVIEPFGPAELREFAVAWFRSQDLARATARAEEFLRQVHDGRLRELVNVPLLATIAAITNTLEPGRPLPHNRVDLFTRFMSYLLDDKASGRDTVAELRRTIDDPARLEVVEWIHAHRRDLVEHLAVKRLESERPLIEIAADWLDRPCPEEDLLPVLTSIGVFTQRDHGIDFLHRLFAEFLAARYHAPRIPADFPALDDWVRQGTESAKETSVLFTFVLWSREEGHDLGLVLRRLMEGKREHVLLAAKLLSEDVQIPDELATTILDRVVDLVLVTGTDSDPWRDIREIGRALAGLSGHGITEALKGRLRALREQPELAPSIRICSAIALGHLGSAEESARWLESFGDLSHPLALVEVARGLAEILPDGADRADRLVLRLAAEFGDADYVMVMAAAQVLLELKRHEAAADLVRRLVRRMKIDDTIPAGFRHVPEIHGEHDEEPPGWHVLVRQAAQAGCAEEAVWAAKMLFAQPFPDEYQFRETVEMMAQVGDASAVKKIVDEVNARPVTYAAVAARALHSTHPELAASLARQVVPTDPAVDDDHVVTAWRVLLTTEPEWASSLLESREIDADTAVRMMSQADLPRAHLVRQEMARTSVVKMPRYLMQAALDEGADFANELHAKAMAGSPKDRAALAPQLHEAGFEDLATELIDQLAIDHADPEVLAECLHDLPTGPFPEQAQRLLDRLLPIADHADTAVARYLAPVLRRSGRAAEAVDLAQRTFLRELGDIYVEECAETLLDVAGASSADFIVEHVVGRGLSTGRRRAVADRLIDHGLLRHAVIVWLDVLRNHGDPVEEGVKIAHRLVRCGYRQQALDTVRAALAEDRLTVTTRAQMRALLAWIEHIVPE</sequence>
<dbReference type="InterPro" id="IPR027417">
    <property type="entry name" value="P-loop_NTPase"/>
</dbReference>
<evidence type="ECO:0008006" key="4">
    <source>
        <dbReference type="Google" id="ProtNLM"/>
    </source>
</evidence>
<reference evidence="2 3" key="1">
    <citation type="submission" date="2015-02" db="EMBL/GenBank/DDBJ databases">
        <authorList>
            <person name="Ju K.-S."/>
            <person name="Doroghazi J.R."/>
            <person name="Metcalf W."/>
        </authorList>
    </citation>
    <scope>NUCLEOTIDE SEQUENCE [LARGE SCALE GENOMIC DNA]</scope>
    <source>
        <strain evidence="2 3">NRRL B-16140</strain>
    </source>
</reference>
<dbReference type="EMBL" id="JYJG01000444">
    <property type="protein sequence ID" value="KJK35225.1"/>
    <property type="molecule type" value="Genomic_DNA"/>
</dbReference>
<evidence type="ECO:0000256" key="1">
    <source>
        <dbReference type="SAM" id="MobiDB-lite"/>
    </source>
</evidence>
<evidence type="ECO:0000313" key="2">
    <source>
        <dbReference type="EMBL" id="KJK35225.1"/>
    </source>
</evidence>
<feature type="region of interest" description="Disordered" evidence="1">
    <location>
        <begin position="84"/>
        <end position="103"/>
    </location>
</feature>
<proteinExistence type="predicted"/>
<protein>
    <recommendedName>
        <fullName evidence="4">NACHT domain-containing protein</fullName>
    </recommendedName>
</protein>
<dbReference type="AlphaFoldDB" id="A0A0F0GCM7"/>
<keyword evidence="3" id="KW-1185">Reference proteome</keyword>
<evidence type="ECO:0000313" key="3">
    <source>
        <dbReference type="Proteomes" id="UP000033393"/>
    </source>
</evidence>